<keyword evidence="2" id="KW-0732">Signal</keyword>
<feature type="region of interest" description="Disordered" evidence="1">
    <location>
        <begin position="306"/>
        <end position="348"/>
    </location>
</feature>
<sequence>MDARPRPGTRPRRTPGPRLVCVAALAALLLAGCAGGTTAPPAGPGGTAQPSVDPGGSVGTVFTDAQLTALLATLADGAGNTVIPYSDAGSVRIAFKDGADLPPRPAAEPAACAAFQPESMLTRPETLKMQFAAGALPASTPFGTDTTMILLKSAPTGELTNANFACTDDQASACSTFTLTQSGTETPQDARFVKVPAVGDRTFATVVTGGLKPGDVTVSLQALAGTVSIGMGRMVATADADATAADLAELATRIVAVVRDGAPSVPAPPSNAFTPEQLAGLLDGVTGPTGKAIDVAGGSTIRPGDTAVMPSSEACSTTRWPTRARRPERPRPTVISRGRRSWTGSECG</sequence>
<evidence type="ECO:0000313" key="4">
    <source>
        <dbReference type="Proteomes" id="UP000297403"/>
    </source>
</evidence>
<dbReference type="RefSeq" id="WP_134451774.1">
    <property type="nucleotide sequence ID" value="NZ_SOFY01000074.1"/>
</dbReference>
<dbReference type="EMBL" id="SOFY01000074">
    <property type="protein sequence ID" value="TFC42768.1"/>
    <property type="molecule type" value="Genomic_DNA"/>
</dbReference>
<protein>
    <submittedName>
        <fullName evidence="3">Uncharacterized protein</fullName>
    </submittedName>
</protein>
<organism evidence="3 4">
    <name type="scientific">Cryobacterium shii</name>
    <dbReference type="NCBI Taxonomy" id="1259235"/>
    <lineage>
        <taxon>Bacteria</taxon>
        <taxon>Bacillati</taxon>
        <taxon>Actinomycetota</taxon>
        <taxon>Actinomycetes</taxon>
        <taxon>Micrococcales</taxon>
        <taxon>Microbacteriaceae</taxon>
        <taxon>Cryobacterium</taxon>
    </lineage>
</organism>
<keyword evidence="4" id="KW-1185">Reference proteome</keyword>
<evidence type="ECO:0000313" key="3">
    <source>
        <dbReference type="EMBL" id="TFC42768.1"/>
    </source>
</evidence>
<dbReference type="PROSITE" id="PS51257">
    <property type="entry name" value="PROKAR_LIPOPROTEIN"/>
    <property type="match status" value="1"/>
</dbReference>
<feature type="chain" id="PRO_5043026654" evidence="2">
    <location>
        <begin position="40"/>
        <end position="348"/>
    </location>
</feature>
<comment type="caution">
    <text evidence="3">The sequence shown here is derived from an EMBL/GenBank/DDBJ whole genome shotgun (WGS) entry which is preliminary data.</text>
</comment>
<evidence type="ECO:0000256" key="1">
    <source>
        <dbReference type="SAM" id="MobiDB-lite"/>
    </source>
</evidence>
<accession>A0AAQ2C4F7</accession>
<reference evidence="3 4" key="1">
    <citation type="submission" date="2019-03" db="EMBL/GenBank/DDBJ databases">
        <title>Genomics of glacier-inhabiting Cryobacterium strains.</title>
        <authorList>
            <person name="Liu Q."/>
            <person name="Xin Y.-H."/>
        </authorList>
    </citation>
    <scope>NUCLEOTIDE SEQUENCE [LARGE SCALE GENOMIC DNA]</scope>
    <source>
        <strain evidence="4">TMT1-22</strain>
    </source>
</reference>
<feature type="signal peptide" evidence="2">
    <location>
        <begin position="1"/>
        <end position="39"/>
    </location>
</feature>
<dbReference type="Proteomes" id="UP000297403">
    <property type="component" value="Unassembled WGS sequence"/>
</dbReference>
<evidence type="ECO:0000256" key="2">
    <source>
        <dbReference type="SAM" id="SignalP"/>
    </source>
</evidence>
<dbReference type="AlphaFoldDB" id="A0AAQ2C4F7"/>
<proteinExistence type="predicted"/>
<name>A0AAQ2C4F7_9MICO</name>
<gene>
    <name evidence="3" type="ORF">E3O49_13565</name>
</gene>